<gene>
    <name evidence="3" type="ORF">PXH66_12670</name>
</gene>
<dbReference type="InterPro" id="IPR013783">
    <property type="entry name" value="Ig-like_fold"/>
</dbReference>
<reference evidence="3" key="1">
    <citation type="submission" date="2023-03" db="EMBL/GenBank/DDBJ databases">
        <title>Lomoglobus Profundus gen. nov., sp. nov., a novel member of the phylum Verrucomicrobia, isolated from deep-marine sediment of South China Sea.</title>
        <authorList>
            <person name="Ahmad T."/>
            <person name="Ishaq S.E."/>
            <person name="Wang F."/>
        </authorList>
    </citation>
    <scope>NUCLEOTIDE SEQUENCE</scope>
    <source>
        <strain evidence="3">LMO-M01</strain>
    </source>
</reference>
<dbReference type="Gene3D" id="2.60.40.1080">
    <property type="match status" value="6"/>
</dbReference>
<dbReference type="SMART" id="SM00710">
    <property type="entry name" value="PbH1"/>
    <property type="match status" value="8"/>
</dbReference>
<feature type="domain" description="BIG2" evidence="2">
    <location>
        <begin position="1207"/>
        <end position="1284"/>
    </location>
</feature>
<feature type="domain" description="BIG2" evidence="2">
    <location>
        <begin position="572"/>
        <end position="649"/>
    </location>
</feature>
<feature type="domain" description="BIG2" evidence="2">
    <location>
        <begin position="1499"/>
        <end position="1576"/>
    </location>
</feature>
<dbReference type="Pfam" id="PF18887">
    <property type="entry name" value="MBG_3"/>
    <property type="match status" value="2"/>
</dbReference>
<feature type="domain" description="BIG2" evidence="2">
    <location>
        <begin position="488"/>
        <end position="565"/>
    </location>
</feature>
<proteinExistence type="predicted"/>
<dbReference type="Proteomes" id="UP001218638">
    <property type="component" value="Chromosome"/>
</dbReference>
<dbReference type="SMART" id="SM00635">
    <property type="entry name" value="BID_2"/>
    <property type="match status" value="6"/>
</dbReference>
<evidence type="ECO:0000313" key="3">
    <source>
        <dbReference type="EMBL" id="WED63184.1"/>
    </source>
</evidence>
<name>A0AAF0CP03_9BACT</name>
<keyword evidence="1" id="KW-0472">Membrane</keyword>
<dbReference type="InterPro" id="IPR003343">
    <property type="entry name" value="Big_2"/>
</dbReference>
<dbReference type="InterPro" id="IPR008964">
    <property type="entry name" value="Invasin/intimin_cell_adhesion"/>
</dbReference>
<organism evidence="3 4">
    <name type="scientific">Synoicihabitans lomoniglobus</name>
    <dbReference type="NCBI Taxonomy" id="2909285"/>
    <lineage>
        <taxon>Bacteria</taxon>
        <taxon>Pseudomonadati</taxon>
        <taxon>Verrucomicrobiota</taxon>
        <taxon>Opitutia</taxon>
        <taxon>Opitutales</taxon>
        <taxon>Opitutaceae</taxon>
        <taxon>Synoicihabitans</taxon>
    </lineage>
</organism>
<dbReference type="InterPro" id="IPR011050">
    <property type="entry name" value="Pectin_lyase_fold/virulence"/>
</dbReference>
<dbReference type="RefSeq" id="WP_330928535.1">
    <property type="nucleotide sequence ID" value="NZ_CP119075.1"/>
</dbReference>
<evidence type="ECO:0000256" key="1">
    <source>
        <dbReference type="SAM" id="Phobius"/>
    </source>
</evidence>
<protein>
    <submittedName>
        <fullName evidence="3">Ig-like domain-containing protein</fullName>
    </submittedName>
</protein>
<keyword evidence="4" id="KW-1185">Reference proteome</keyword>
<dbReference type="SUPFAM" id="SSF51126">
    <property type="entry name" value="Pectin lyase-like"/>
    <property type="match status" value="2"/>
</dbReference>
<keyword evidence="1" id="KW-1133">Transmembrane helix</keyword>
<dbReference type="Pfam" id="PF02368">
    <property type="entry name" value="Big_2"/>
    <property type="match status" value="6"/>
</dbReference>
<accession>A0AAF0CP03</accession>
<dbReference type="SUPFAM" id="SSF49373">
    <property type="entry name" value="Invasin/intimin cell-adhesion fragments"/>
    <property type="match status" value="6"/>
</dbReference>
<dbReference type="KEGG" id="slom:PXH66_12670"/>
<feature type="transmembrane region" description="Helical" evidence="1">
    <location>
        <begin position="12"/>
        <end position="32"/>
    </location>
</feature>
<evidence type="ECO:0000259" key="2">
    <source>
        <dbReference type="SMART" id="SM00635"/>
    </source>
</evidence>
<dbReference type="EMBL" id="CP119075">
    <property type="protein sequence ID" value="WED63184.1"/>
    <property type="molecule type" value="Genomic_DNA"/>
</dbReference>
<sequence>MTKTVNPLCKVGIAIAIFLSLTIHLFGGIGTIDSAGWTVLTPSGDSRQIYVSSSGGDDDNDGLSEASALATIDAADALIRDGYPDWILLKRGDTFAQPNLGRWKNGRSAEEPMVLTYYGDSGPRPVIKLTGAFVNWNGQARNHQAFVGLDLYRSISDPGSPDFTNAECGNALIFIAGANNAYNLLVEDCRMRYCAPLPEGQRDTNFLHNVYIRRNIVMNMWAHGTTETDTRVQGMFVRGVVDVYLEENVFHHNGWSEVIAGAGANQFNHNIYMSVHNDGDIVVRGNILSYGAAHGLQLRSGGYATMNAFVGNAISMNIGYPSPPAFYFGPTLVADNVVTDGRPQIPDDTSNPQTGAIWGIWRVELNNVPTVNDNIVANIGDTRGVNMRPFNAMTANELGTGNIAWNWTRDDEPAADPGWLDPTRNGDSYAASLGMNNWAGFMQAVTNRPVHQMPFDLTAYAYNNYVRAGFDKGAVTPPYTYDANAGIAVTGVVISRSSLTMEEGGLDVLTASVTPTDASNPTVQWSSSNPAVATVDSNGTVRAITEGTTIVTVTANDGGFQATCTVTVANIDVTAVSVAPTSASLGINETLLLEATLTPVNPTVPGVVWTSANPAVAAVDGNGVVTGVGAGSTVITVTTDDGGLTATCTVTVTSTVVPGIGSVDADGWTILTPSPDSRMVYVSSSEGDNNFDGLSPSTPKATIDAANALIRDGFPDWMLLKRGDTFPQPNLGRWKNGRGVNEPMVMTYYGETGARPVIKLTQELIYWNGEARNHLAFVGLDLYRSISDPDSPDFTNTSCDLGFSFNAGNNDAYNLLVEDCRLRYCWLIPQGQTSVYFLHNVHIRRNIVMNTWAHGTTEVDNRIQGMFVRGVVDVRLEENLFHHNGWSEVVAGAGANQYNHNIYMSVHNDGEIIVRGNILSYGAAHGLQLRSGGYATMNAFVGNAISMNVGYSSLPAFYDGPTYVADNVVTDGRPQIPDDSSSPQTGAIWGIWRVLLNTVPTIDDNIVANIRDTRGVNMRPFNAMTANELGTGNIAWNWTRDDEPSVDPGWLEPTRNADSFGASLGLTDWAGFIAAASNRPVHEMPFNLTAYAYDNYIRAGFNKGIVAAPYNYSGAPGSVAVTGVSLAPATLALEAGGTQALTATLSPLNATNQAVVWTSSAPGVATVSPSGLVTGVADGSATITVTTSDGGFTANTTVTVSSAPGGAVTGVSVSPTSLSFPVGQVQQLFATVSPANATDPTVTWSTSAPTVATVDANGFVTAVATGTATITATTNDGGFTASAVVAATAAPTGPAGVLFGFDLNNFPGFSSSPTATWDFAPFPLATTDVAGSFSHAHLATVVLSSGPGWVAAGTSSQAGFYRFPFYPGSPDPSDDQAASDAYVEFTINPAAGYSFTLAPTNTLQFNKRVYDSDGSAGLFVRSSLDNYATNLASLTGFGDGGVVSFDLPGFVGINQSVTFRIYVYDADGVIDGFGIRNNGNIVEDLDLVLNGTMAVATVPVSGVSLAPASVGLAAGQTQQLVATVAPANASDPSVVWSSSDPAIATVDTSGVVTAVMDGAATITVTTTDGGFTATTSVTVAPPVSGGVLVGYDMDSFAGFSSTPAETWDYAPHPLATTDVAGSATASNLTTVVLSAGPGWVAAGTNSQAGFYRFRAYPGSADPTSDTVASDAYFEFTLDPAAGYAFTLDATDTLQFRMRVYDNDGTAGFFVRSSVDNYASNLASLTGFGDSTTLSFDLPGFANVESAVTFRVYVYDADGDMGGFSLRNGGNVIGDYDFVINGSVNAATVPVSGVSVAPGSVALAAGQTQQLVATVAPANASDSSVVWSSSDPAIATVDTSGVVTAVTTGGATITVTTTDGGFTATTSVTVAPPAPGGVLVGYDMDSFAGFSSTPTETWDFAPHPLATTDVAGSATAANLATVVLSAGPGWVAAGTNAQAGFYRFRAYPGSADPINDTAASDAYVEFTLDPADGYGFTLDATDTLQFRMRVYDNDGTAGIFVRSSVDNYASNLASLTGFGDSTTLSFDLPGFANVESAVTFRVYVYDADGDMGGFSLRNGGNVIGDYDFVLNGAVNLAGGAGAGGGGETESSLAIVTESLGAGTVGETYTAQIETVGGAGDQAFDLASGALPVGLVLGSDGMISGQPMMAGIASFVLRVADLSGVQTREMTLNVSPGTAAVALSDLSFVYDGTSKSATVTTSPAGLSVGVVYAGNPTSPSHAGSYAVVATVMDANYVGSAAGTLTITAAPATVTLHGLGQSYDGTPREIGVDVVPDGLPVIVGYAGEIDAPRFPGSYEVVAVIDDPNYTGSASGVLKISTGALIRRGPTLNGDIDGSVQVTSAQSVTLNGGASISGDLLMPGTPEVLVQGNALYVGTQAGPGASDPTGHKITLNGNAVTRYIVTQIDPVDLPVVFAPPAPTGTANITLNTTGQNVPDWTVVRSLTLNGNAGVRAVPPGNYDRLTANGNSGFVLGIAGSTEPAVYGLQNLTLNGNSAIQLVGSVVLTLANGVSLNGNVGHIDQADWLTVNIHSGGLTLNGGVMLHGSVVAPNGTVTINGNSAIHGKVVADQLTINGNGYLQEP</sequence>
<feature type="domain" description="BIG2" evidence="2">
    <location>
        <begin position="1789"/>
        <end position="1866"/>
    </location>
</feature>
<dbReference type="PANTHER" id="PTHR23019:SF0">
    <property type="entry name" value="NUCLEAR PORE MEMBRANE GLYCOPROTEIN 210"/>
    <property type="match status" value="1"/>
</dbReference>
<feature type="domain" description="BIG2" evidence="2">
    <location>
        <begin position="1120"/>
        <end position="1197"/>
    </location>
</feature>
<dbReference type="InterPro" id="IPR006626">
    <property type="entry name" value="PbH1"/>
</dbReference>
<evidence type="ECO:0000313" key="4">
    <source>
        <dbReference type="Proteomes" id="UP001218638"/>
    </source>
</evidence>
<dbReference type="Gene3D" id="2.60.40.10">
    <property type="entry name" value="Immunoglobulins"/>
    <property type="match status" value="1"/>
</dbReference>
<dbReference type="PANTHER" id="PTHR23019">
    <property type="entry name" value="NUCLEAR PORE MEMBRANE GLYCOPROTEIN GP210-RELATED"/>
    <property type="match status" value="1"/>
</dbReference>
<dbReference type="InterPro" id="IPR043772">
    <property type="entry name" value="MBG_3"/>
</dbReference>
<keyword evidence="1" id="KW-0812">Transmembrane</keyword>
<dbReference type="InterPro" id="IPR045197">
    <property type="entry name" value="NUP210-like"/>
</dbReference>